<organism evidence="2">
    <name type="scientific">Siphoviridae sp. ctGyV19</name>
    <dbReference type="NCBI Taxonomy" id="2826225"/>
    <lineage>
        <taxon>Viruses</taxon>
        <taxon>Duplodnaviria</taxon>
        <taxon>Heunggongvirae</taxon>
        <taxon>Uroviricota</taxon>
        <taxon>Caudoviricetes</taxon>
    </lineage>
</organism>
<dbReference type="InterPro" id="IPR029100">
    <property type="entry name" value="Ntox50"/>
</dbReference>
<evidence type="ECO:0000313" key="2">
    <source>
        <dbReference type="EMBL" id="DAD86092.1"/>
    </source>
</evidence>
<dbReference type="EMBL" id="BK014994">
    <property type="protein sequence ID" value="DAD86092.1"/>
    <property type="molecule type" value="Genomic_DNA"/>
</dbReference>
<dbReference type="InterPro" id="IPR009319">
    <property type="entry name" value="Phage_A118_VSP1"/>
</dbReference>
<dbReference type="Pfam" id="PF15542">
    <property type="entry name" value="Ntox50"/>
    <property type="match status" value="1"/>
</dbReference>
<sequence>MNLLENQRAADIPTGTFQDLEEQLMANIIRHCKDYDQPIASDEWLMKKLAEIGKLNQENIKIIAKSTGLSQTAMERMLNEMADRVLGEVEPSMRQLVRRGLVGEAVPAKKSKNVKQVLTTMRGQAKDVLNLCNTTMLYKARDAYKKLVNNMTSTADEIAEKQSFINTLDKYATSAVIGAESRQQALRKCIREFNDKGIPAFVDKRGREWTPEAYVNMAMRSTSNTMAAEVQMARADDYGLDLVEVDSHSGARPKCARDQGKIFDRANKSKKYPHWNTSSYGEPDGLLGINCGHHIFPYMEGVNIRRYFPTEDMDANDKLYKETQVQRALERDVRKQKRECMLYDELENKEAFEESAVMLKQKEARLKSFVNGNSQLHRRTDREQVVGFDKRVSAKSVGANKHIVNKANASYNKGSEGANVRAYYKDEQLRKKIKSDGTPKAVEVGKQGKHIKGHNNYTDGRSYLTVSEKEVQDLVNKYAGTGEIRRDAQGNWTNKEFVKADRKIGVAIDPVTGEEFETSRFSIHYSKKGTHIVPRREE</sequence>
<reference evidence="2" key="1">
    <citation type="journal article" date="2021" name="Proc. Natl. Acad. Sci. U.S.A.">
        <title>A Catalog of Tens of Thousands of Viruses from Human Metagenomes Reveals Hidden Associations with Chronic Diseases.</title>
        <authorList>
            <person name="Tisza M.J."/>
            <person name="Buck C.B."/>
        </authorList>
    </citation>
    <scope>NUCLEOTIDE SEQUENCE</scope>
    <source>
        <strain evidence="2">CtGyV19</strain>
    </source>
</reference>
<evidence type="ECO:0000259" key="1">
    <source>
        <dbReference type="Pfam" id="PF15542"/>
    </source>
</evidence>
<dbReference type="GO" id="GO:0005198">
    <property type="term" value="F:structural molecule activity"/>
    <property type="evidence" value="ECO:0007669"/>
    <property type="project" value="InterPro"/>
</dbReference>
<proteinExistence type="predicted"/>
<feature type="domain" description="Bacterial toxin 50" evidence="1">
    <location>
        <begin position="443"/>
        <end position="534"/>
    </location>
</feature>
<dbReference type="Pfam" id="PF06152">
    <property type="entry name" value="Phage_min_cap2"/>
    <property type="match status" value="1"/>
</dbReference>
<protein>
    <submittedName>
        <fullName evidence="2">Minor capsid protein</fullName>
    </submittedName>
</protein>
<name>A0A8S5MV57_9CAUD</name>
<accession>A0A8S5MV57</accession>